<dbReference type="Pfam" id="PF13802">
    <property type="entry name" value="Gal_mutarotas_2"/>
    <property type="match status" value="1"/>
</dbReference>
<dbReference type="InterPro" id="IPR048395">
    <property type="entry name" value="Glyco_hydro_31_C"/>
</dbReference>
<dbReference type="PANTHER" id="PTHR22762:SF127">
    <property type="entry name" value="ALPHA-XYLOSIDASE 1-RELATED"/>
    <property type="match status" value="1"/>
</dbReference>
<dbReference type="FunFam" id="2.60.40.1760:FF:000006">
    <property type="entry name" value="Alpha-glucosidase 1"/>
    <property type="match status" value="1"/>
</dbReference>
<proteinExistence type="inferred from homology"/>
<keyword evidence="5 6" id="KW-0326">Glycosidase</keyword>
<evidence type="ECO:0008006" key="12">
    <source>
        <dbReference type="Google" id="ProtNLM"/>
    </source>
</evidence>
<keyword evidence="2" id="KW-0732">Signal</keyword>
<sequence>MGFRLWDPLSHAGQETKMSYHPHSSHMYPMTLQSIPYPAASIYHPHNNHWPSASLQPSQLPPLELAAATTTKIGNGYRLISIEESPNGGLVGHLQVKQKNHIYGPDIPHLQLYVKHETENRLRVHITDAEKQRWEVPYNLLPREQPPSLKQTIGRSRKNPITASEYAGSELIFSYTTDPFGFAVKRRSDSQTLFNSSSDQSDPYGEMVFKDQYLEISTTLPSDASLYGLGENTQPHGIKLYPNDPYTLYTTDVSAINLNTDLYGSHPVYMDLRNVGGEAYAHAVLLLNSNGMDVFYRGSSLTYKVIGGVFDFYFFSGPTPLAVVDQYTAFIGRPAPMPYWALGFHQCRWGYHNLSVVEDVVENYRKAKIPLDVIWNDDDHMDGHKDFTLNPKNYPRPKLLAFLEKIHSQGMKYIVIIDPGIGVNSTYGVYQRGLANDAFIKYEGKPYLAQVWPGAVNFPDFLNPKTVEWWGDEIRRFHELVPVDGLWIDMNEASNFCSGLCTIPEGKICPNGTGPGWICCLDCKNITKTRWDDPPYKINASGLEVPVGYKTIATSAYHYNGVLEYDAHSLYGFSQSIATHKALLGLEGKRPFILSRSTFVGSGHYAAHWTGDNQGTWENLKYSISTMLNFGLFGVPMVGSDICGFYPQPTEELCNRWIELGAFYPFSRDHANYYSPRQELYQWETVAKSARNALGMRYKLLPYLYTLNYEAHINGAPIARPLFFSFPNFTKGYGLSTQFLLGSSLMVSPVLEQGKSEVKALFPPGTWYSLFDMTQAIVSKEGHYLSLDAPLHVINVHLYQNTIIPMQQGGMISKEARMTPFSLIVTFPMGATKGEAKGKLFLDDDELPEMKLGNGYSTYIEFYATVSQGMVKVWSEVQEGKFALEKGWIIEKVTVLGLKGIGGAFAMEVDGNQVVDTSNVEFSATEHKYTEKLEEGGDKRKNVMVDIKGLELPLGKKFAMSWKMGIKG</sequence>
<dbReference type="InterPro" id="IPR030458">
    <property type="entry name" value="Glyco_hydro_31_AS"/>
</dbReference>
<comment type="similarity">
    <text evidence="1 6">Belongs to the glycosyl hydrolase 31 family.</text>
</comment>
<accession>A0ABC8SL38</accession>
<dbReference type="Gene3D" id="2.60.40.1180">
    <property type="entry name" value="Golgi alpha-mannosidase II"/>
    <property type="match status" value="2"/>
</dbReference>
<dbReference type="Pfam" id="PF21365">
    <property type="entry name" value="Glyco_hydro_31_3rd"/>
    <property type="match status" value="1"/>
</dbReference>
<keyword evidence="11" id="KW-1185">Reference proteome</keyword>
<dbReference type="PANTHER" id="PTHR22762">
    <property type="entry name" value="ALPHA-GLUCOSIDASE"/>
    <property type="match status" value="1"/>
</dbReference>
<feature type="domain" description="Glycosyl hydrolase family 31 C-terminal" evidence="9">
    <location>
        <begin position="715"/>
        <end position="804"/>
    </location>
</feature>
<evidence type="ECO:0000256" key="6">
    <source>
        <dbReference type="RuleBase" id="RU361185"/>
    </source>
</evidence>
<feature type="domain" description="Glycoside hydrolase family 31 N-terminal" evidence="8">
    <location>
        <begin position="119"/>
        <end position="289"/>
    </location>
</feature>
<dbReference type="Gene3D" id="3.20.20.80">
    <property type="entry name" value="Glycosidases"/>
    <property type="match status" value="1"/>
</dbReference>
<gene>
    <name evidence="10" type="ORF">ILEXP_LOCUS26464</name>
</gene>
<dbReference type="FunFam" id="3.20.20.80:FF:000016">
    <property type="entry name" value="Maltase-glucoamylase, intestinal"/>
    <property type="match status" value="1"/>
</dbReference>
<dbReference type="GO" id="GO:0004553">
    <property type="term" value="F:hydrolase activity, hydrolyzing O-glycosyl compounds"/>
    <property type="evidence" value="ECO:0007669"/>
    <property type="project" value="UniProtKB-ARBA"/>
</dbReference>
<reference evidence="10 11" key="1">
    <citation type="submission" date="2024-02" db="EMBL/GenBank/DDBJ databases">
        <authorList>
            <person name="Vignale AGUSTIN F."/>
            <person name="Sosa J E."/>
            <person name="Modenutti C."/>
        </authorList>
    </citation>
    <scope>NUCLEOTIDE SEQUENCE [LARGE SCALE GENOMIC DNA]</scope>
</reference>
<keyword evidence="4" id="KW-0325">Glycoprotein</keyword>
<dbReference type="AlphaFoldDB" id="A0ABC8SL38"/>
<dbReference type="Proteomes" id="UP001642360">
    <property type="component" value="Unassembled WGS sequence"/>
</dbReference>
<evidence type="ECO:0000256" key="2">
    <source>
        <dbReference type="ARBA" id="ARBA00022729"/>
    </source>
</evidence>
<evidence type="ECO:0000256" key="1">
    <source>
        <dbReference type="ARBA" id="ARBA00007806"/>
    </source>
</evidence>
<organism evidence="10 11">
    <name type="scientific">Ilex paraguariensis</name>
    <name type="common">yerba mate</name>
    <dbReference type="NCBI Taxonomy" id="185542"/>
    <lineage>
        <taxon>Eukaryota</taxon>
        <taxon>Viridiplantae</taxon>
        <taxon>Streptophyta</taxon>
        <taxon>Embryophyta</taxon>
        <taxon>Tracheophyta</taxon>
        <taxon>Spermatophyta</taxon>
        <taxon>Magnoliopsida</taxon>
        <taxon>eudicotyledons</taxon>
        <taxon>Gunneridae</taxon>
        <taxon>Pentapetalae</taxon>
        <taxon>asterids</taxon>
        <taxon>campanulids</taxon>
        <taxon>Aquifoliales</taxon>
        <taxon>Aquifoliaceae</taxon>
        <taxon>Ilex</taxon>
    </lineage>
</organism>
<protein>
    <recommendedName>
        <fullName evidence="12">Alpha-glucosidase</fullName>
    </recommendedName>
</protein>
<dbReference type="SUPFAM" id="SSF74650">
    <property type="entry name" value="Galactose mutarotase-like"/>
    <property type="match status" value="1"/>
</dbReference>
<evidence type="ECO:0000256" key="4">
    <source>
        <dbReference type="ARBA" id="ARBA00023180"/>
    </source>
</evidence>
<dbReference type="InterPro" id="IPR017853">
    <property type="entry name" value="GH"/>
</dbReference>
<comment type="caution">
    <text evidence="10">The sequence shown here is derived from an EMBL/GenBank/DDBJ whole genome shotgun (WGS) entry which is preliminary data.</text>
</comment>
<dbReference type="Gene3D" id="2.60.40.1760">
    <property type="entry name" value="glycosyl hydrolase (family 31)"/>
    <property type="match status" value="1"/>
</dbReference>
<dbReference type="InterPro" id="IPR011013">
    <property type="entry name" value="Gal_mutarotase_sf_dom"/>
</dbReference>
<dbReference type="Pfam" id="PF01055">
    <property type="entry name" value="Glyco_hydro_31_2nd"/>
    <property type="match status" value="1"/>
</dbReference>
<dbReference type="InterPro" id="IPR000322">
    <property type="entry name" value="Glyco_hydro_31_TIM"/>
</dbReference>
<evidence type="ECO:0000256" key="3">
    <source>
        <dbReference type="ARBA" id="ARBA00022801"/>
    </source>
</evidence>
<evidence type="ECO:0000256" key="5">
    <source>
        <dbReference type="ARBA" id="ARBA00023295"/>
    </source>
</evidence>
<evidence type="ECO:0000259" key="7">
    <source>
        <dbReference type="Pfam" id="PF01055"/>
    </source>
</evidence>
<dbReference type="InterPro" id="IPR025887">
    <property type="entry name" value="Glyco_hydro_31_N_dom"/>
</dbReference>
<dbReference type="SUPFAM" id="SSF51011">
    <property type="entry name" value="Glycosyl hydrolase domain"/>
    <property type="match status" value="1"/>
</dbReference>
<evidence type="ECO:0000313" key="10">
    <source>
        <dbReference type="EMBL" id="CAK9157894.1"/>
    </source>
</evidence>
<dbReference type="PROSITE" id="PS00129">
    <property type="entry name" value="GLYCOSYL_HYDROL_F31_1"/>
    <property type="match status" value="1"/>
</dbReference>
<name>A0ABC8SL38_9AQUA</name>
<feature type="domain" description="Glycoside hydrolase family 31 TIM barrel" evidence="7">
    <location>
        <begin position="334"/>
        <end position="707"/>
    </location>
</feature>
<evidence type="ECO:0000259" key="8">
    <source>
        <dbReference type="Pfam" id="PF13802"/>
    </source>
</evidence>
<dbReference type="SUPFAM" id="SSF51445">
    <property type="entry name" value="(Trans)glycosidases"/>
    <property type="match status" value="1"/>
</dbReference>
<dbReference type="EMBL" id="CAUOFW020003079">
    <property type="protein sequence ID" value="CAK9157894.1"/>
    <property type="molecule type" value="Genomic_DNA"/>
</dbReference>
<evidence type="ECO:0000313" key="11">
    <source>
        <dbReference type="Proteomes" id="UP001642360"/>
    </source>
</evidence>
<evidence type="ECO:0000259" key="9">
    <source>
        <dbReference type="Pfam" id="PF21365"/>
    </source>
</evidence>
<dbReference type="InterPro" id="IPR013780">
    <property type="entry name" value="Glyco_hydro_b"/>
</dbReference>
<keyword evidence="3 6" id="KW-0378">Hydrolase</keyword>
<dbReference type="CDD" id="cd14752">
    <property type="entry name" value="GH31_N"/>
    <property type="match status" value="1"/>
</dbReference>
<dbReference type="FunFam" id="2.60.40.1180:FF:000044">
    <property type="entry name" value="Alpha-glucosidase 1"/>
    <property type="match status" value="1"/>
</dbReference>
<dbReference type="CDD" id="cd06602">
    <property type="entry name" value="GH31_MGAM_SI_GAA"/>
    <property type="match status" value="1"/>
</dbReference>